<accession>I3SF64</accession>
<protein>
    <submittedName>
        <fullName evidence="1">Uncharacterized protein</fullName>
    </submittedName>
</protein>
<proteinExistence type="evidence at transcript level"/>
<reference evidence="1" key="1">
    <citation type="submission" date="2012-05" db="EMBL/GenBank/DDBJ databases">
        <authorList>
            <person name="Krishnakumar V."/>
            <person name="Cheung F."/>
            <person name="Xiao Y."/>
            <person name="Chan A."/>
            <person name="Moskal W.A."/>
            <person name="Town C.D."/>
        </authorList>
    </citation>
    <scope>NUCLEOTIDE SEQUENCE</scope>
</reference>
<dbReference type="AlphaFoldDB" id="I3SF64"/>
<organism evidence="1">
    <name type="scientific">Lotus japonicus</name>
    <name type="common">Lotus corniculatus var. japonicus</name>
    <dbReference type="NCBI Taxonomy" id="34305"/>
    <lineage>
        <taxon>Eukaryota</taxon>
        <taxon>Viridiplantae</taxon>
        <taxon>Streptophyta</taxon>
        <taxon>Embryophyta</taxon>
        <taxon>Tracheophyta</taxon>
        <taxon>Spermatophyta</taxon>
        <taxon>Magnoliopsida</taxon>
        <taxon>eudicotyledons</taxon>
        <taxon>Gunneridae</taxon>
        <taxon>Pentapetalae</taxon>
        <taxon>rosids</taxon>
        <taxon>fabids</taxon>
        <taxon>Fabales</taxon>
        <taxon>Fabaceae</taxon>
        <taxon>Papilionoideae</taxon>
        <taxon>50 kb inversion clade</taxon>
        <taxon>NPAAA clade</taxon>
        <taxon>Hologalegina</taxon>
        <taxon>robinioid clade</taxon>
        <taxon>Loteae</taxon>
        <taxon>Lotus</taxon>
    </lineage>
</organism>
<dbReference type="EMBL" id="BT139111">
    <property type="protein sequence ID" value="AFK38906.1"/>
    <property type="molecule type" value="mRNA"/>
</dbReference>
<name>I3SF64_LOTJA</name>
<evidence type="ECO:0000313" key="1">
    <source>
        <dbReference type="EMBL" id="AFK38906.1"/>
    </source>
</evidence>
<sequence>MLGFYTPLASTTFLTQEFSFANLQISSPITVKSLSSSNATAATTAAVPLIRNAFLQSSNSRPGLVLARNRSSHCSVDFFRDFGVSQKLRPLQT</sequence>